<dbReference type="AlphaFoldDB" id="A0A269YHI2"/>
<reference evidence="2 3" key="1">
    <citation type="submission" date="2017-04" db="EMBL/GenBank/DDBJ databases">
        <title>Kefir bacterial isolates.</title>
        <authorList>
            <person name="Kim Y."/>
            <person name="Blasche S."/>
            <person name="Patil K.R."/>
        </authorList>
    </citation>
    <scope>NUCLEOTIDE SEQUENCE [LARGE SCALE GENOMIC DNA]</scope>
    <source>
        <strain evidence="2 3">OG2</strain>
    </source>
</reference>
<comment type="caution">
    <text evidence="2">The sequence shown here is derived from an EMBL/GenBank/DDBJ whole genome shotgun (WGS) entry which is preliminary data.</text>
</comment>
<keyword evidence="1" id="KW-0472">Membrane</keyword>
<dbReference type="Proteomes" id="UP000216802">
    <property type="component" value="Unassembled WGS sequence"/>
</dbReference>
<dbReference type="EMBL" id="NCXI01000022">
    <property type="protein sequence ID" value="PAK85007.1"/>
    <property type="molecule type" value="Genomic_DNA"/>
</dbReference>
<gene>
    <name evidence="2" type="ORF">B8W98_04365</name>
</gene>
<organism evidence="2 3">
    <name type="scientific">Lentilactobacillus parakefiri</name>
    <dbReference type="NCBI Taxonomy" id="152332"/>
    <lineage>
        <taxon>Bacteria</taxon>
        <taxon>Bacillati</taxon>
        <taxon>Bacillota</taxon>
        <taxon>Bacilli</taxon>
        <taxon>Lactobacillales</taxon>
        <taxon>Lactobacillaceae</taxon>
        <taxon>Lentilactobacillus</taxon>
    </lineage>
</organism>
<evidence type="ECO:0000313" key="2">
    <source>
        <dbReference type="EMBL" id="PAK85007.1"/>
    </source>
</evidence>
<proteinExistence type="predicted"/>
<keyword evidence="1" id="KW-1133">Transmembrane helix</keyword>
<keyword evidence="1" id="KW-0812">Transmembrane</keyword>
<evidence type="ECO:0000256" key="1">
    <source>
        <dbReference type="SAM" id="Phobius"/>
    </source>
</evidence>
<name>A0A269YHI2_9LACO</name>
<protein>
    <submittedName>
        <fullName evidence="2">Uncharacterized protein</fullName>
    </submittedName>
</protein>
<accession>A0A269YHI2</accession>
<feature type="transmembrane region" description="Helical" evidence="1">
    <location>
        <begin position="62"/>
        <end position="80"/>
    </location>
</feature>
<evidence type="ECO:0000313" key="3">
    <source>
        <dbReference type="Proteomes" id="UP000216802"/>
    </source>
</evidence>
<sequence length="81" mass="9311">MAWAFFASQSFSTFTHFLQILCSHFTLSKYTKDESGMAIRDYLKDGVNMSTMLYEIKHTPKLGWEISFVVLLILVVLIIVS</sequence>